<gene>
    <name evidence="2" type="ORF">RIMI_LOCUS1603527</name>
</gene>
<evidence type="ECO:0000313" key="2">
    <source>
        <dbReference type="EMBL" id="CAJ0921770.1"/>
    </source>
</evidence>
<protein>
    <submittedName>
        <fullName evidence="2">Uncharacterized protein</fullName>
    </submittedName>
</protein>
<evidence type="ECO:0000256" key="1">
    <source>
        <dbReference type="SAM" id="MobiDB-lite"/>
    </source>
</evidence>
<name>A0ABN9KVQ6_9NEOB</name>
<dbReference type="EMBL" id="CAUEEQ010002113">
    <property type="protein sequence ID" value="CAJ0921770.1"/>
    <property type="molecule type" value="Genomic_DNA"/>
</dbReference>
<feature type="compositionally biased region" description="Pro residues" evidence="1">
    <location>
        <begin position="328"/>
        <end position="342"/>
    </location>
</feature>
<feature type="compositionally biased region" description="Basic and acidic residues" evidence="1">
    <location>
        <begin position="27"/>
        <end position="42"/>
    </location>
</feature>
<proteinExistence type="predicted"/>
<feature type="region of interest" description="Disordered" evidence="1">
    <location>
        <begin position="306"/>
        <end position="379"/>
    </location>
</feature>
<feature type="region of interest" description="Disordered" evidence="1">
    <location>
        <begin position="1"/>
        <end position="55"/>
    </location>
</feature>
<evidence type="ECO:0000313" key="3">
    <source>
        <dbReference type="Proteomes" id="UP001176940"/>
    </source>
</evidence>
<dbReference type="Proteomes" id="UP001176940">
    <property type="component" value="Unassembled WGS sequence"/>
</dbReference>
<keyword evidence="3" id="KW-1185">Reference proteome</keyword>
<comment type="caution">
    <text evidence="2">The sequence shown here is derived from an EMBL/GenBank/DDBJ whole genome shotgun (WGS) entry which is preliminary data.</text>
</comment>
<sequence length="379" mass="41674">MRSGPSVTSRSHDRDVTEGPGRTASLEPDRRLQRRGDRDVRGFIKSAAGKPAGQKGMCECGLRPVSHVQIIPVPEKTVPELSVSVCSRGKSVWHTCGSRVPPEDHTDRAGETALQSVTESPPLHLMSVVCSADVASVTHCVMSALLPVSELSSLCHQFSYSLRNFSAAATLLPVSELSSLCHQFGYSLLDVSAAASHSVTHCVMSALLPVALLPVSELSSLCHQFSYSLRDVSAADYNIHQEQLWRLSIGHRKESELKMPMNRIEFIYEPRKFRGRGNRGRGNFIGRGMKVQAFFEREKFLNKPMNGIVPMRRGHPPPPPGLMGFRGMPPPPRGRNMLPPPRGRFSHPRGFPNGRGFPAHPPPPGRGQRWPAPPGGRRF</sequence>
<accession>A0ABN9KVQ6</accession>
<organism evidence="2 3">
    <name type="scientific">Ranitomeya imitator</name>
    <name type="common">mimic poison frog</name>
    <dbReference type="NCBI Taxonomy" id="111125"/>
    <lineage>
        <taxon>Eukaryota</taxon>
        <taxon>Metazoa</taxon>
        <taxon>Chordata</taxon>
        <taxon>Craniata</taxon>
        <taxon>Vertebrata</taxon>
        <taxon>Euteleostomi</taxon>
        <taxon>Amphibia</taxon>
        <taxon>Batrachia</taxon>
        <taxon>Anura</taxon>
        <taxon>Neobatrachia</taxon>
        <taxon>Hyloidea</taxon>
        <taxon>Dendrobatidae</taxon>
        <taxon>Dendrobatinae</taxon>
        <taxon>Ranitomeya</taxon>
    </lineage>
</organism>
<reference evidence="2" key="1">
    <citation type="submission" date="2023-07" db="EMBL/GenBank/DDBJ databases">
        <authorList>
            <person name="Stuckert A."/>
        </authorList>
    </citation>
    <scope>NUCLEOTIDE SEQUENCE</scope>
</reference>